<protein>
    <recommendedName>
        <fullName evidence="4">Porin family protein</fullName>
    </recommendedName>
</protein>
<proteinExistence type="predicted"/>
<keyword evidence="3" id="KW-1185">Reference proteome</keyword>
<evidence type="ECO:0008006" key="4">
    <source>
        <dbReference type="Google" id="ProtNLM"/>
    </source>
</evidence>
<keyword evidence="1" id="KW-0732">Signal</keyword>
<evidence type="ECO:0000313" key="2">
    <source>
        <dbReference type="EMBL" id="MEE6130411.1"/>
    </source>
</evidence>
<organism evidence="2 3">
    <name type="scientific">Chryseobacterium arthrosphaerae</name>
    <dbReference type="NCBI Taxonomy" id="651561"/>
    <lineage>
        <taxon>Bacteria</taxon>
        <taxon>Pseudomonadati</taxon>
        <taxon>Bacteroidota</taxon>
        <taxon>Flavobacteriia</taxon>
        <taxon>Flavobacteriales</taxon>
        <taxon>Weeksellaceae</taxon>
        <taxon>Chryseobacterium group</taxon>
        <taxon>Chryseobacterium</taxon>
    </lineage>
</organism>
<name>A0ABU7R6J2_9FLAO</name>
<feature type="chain" id="PRO_5046159273" description="Porin family protein" evidence="1">
    <location>
        <begin position="22"/>
        <end position="61"/>
    </location>
</feature>
<dbReference type="EMBL" id="JAZGJU010000109">
    <property type="protein sequence ID" value="MEE6130411.1"/>
    <property type="molecule type" value="Genomic_DNA"/>
</dbReference>
<dbReference type="Proteomes" id="UP001350005">
    <property type="component" value="Unassembled WGS sequence"/>
</dbReference>
<evidence type="ECO:0000256" key="1">
    <source>
        <dbReference type="SAM" id="SignalP"/>
    </source>
</evidence>
<accession>A0ABU7R6J2</accession>
<evidence type="ECO:0000313" key="3">
    <source>
        <dbReference type="Proteomes" id="UP001350005"/>
    </source>
</evidence>
<dbReference type="RefSeq" id="WP_330937627.1">
    <property type="nucleotide sequence ID" value="NZ_JAZGJU010000109.1"/>
</dbReference>
<reference evidence="2 3" key="1">
    <citation type="submission" date="2024-01" db="EMBL/GenBank/DDBJ databases">
        <title>Whole genome of Chryseobacterium arthrosphaerae NNCa 2741.</title>
        <authorList>
            <person name="Boriskina E.V."/>
            <person name="Gordinskaya N.A."/>
            <person name="Kropotov V.S."/>
            <person name="Alekseeva A.E."/>
            <person name="Makhova M.A."/>
            <person name="Kryazhev D.V."/>
            <person name="Shkurkina I.S."/>
        </authorList>
    </citation>
    <scope>NUCLEOTIDE SEQUENCE [LARGE SCALE GENOMIC DNA]</scope>
    <source>
        <strain evidence="2 3">NNCa 2741</strain>
    </source>
</reference>
<feature type="signal peptide" evidence="1">
    <location>
        <begin position="1"/>
        <end position="21"/>
    </location>
</feature>
<sequence length="61" mass="6487">MKKILLAGAVALFGLSNAQIAKGTTYLSGSVGYSQVESNNGNDKKKTSTYYLELVISLTQT</sequence>
<comment type="caution">
    <text evidence="2">The sequence shown here is derived from an EMBL/GenBank/DDBJ whole genome shotgun (WGS) entry which is preliminary data.</text>
</comment>
<gene>
    <name evidence="2" type="ORF">V2E39_23675</name>
</gene>